<dbReference type="AlphaFoldDB" id="A0A1Y2DL87"/>
<evidence type="ECO:0000313" key="2">
    <source>
        <dbReference type="Proteomes" id="UP000193467"/>
    </source>
</evidence>
<keyword evidence="2" id="KW-1185">Reference proteome</keyword>
<protein>
    <submittedName>
        <fullName evidence="1">Uncharacterized protein</fullName>
    </submittedName>
</protein>
<accession>A0A1Y2DL87</accession>
<dbReference type="Proteomes" id="UP000193467">
    <property type="component" value="Unassembled WGS sequence"/>
</dbReference>
<feature type="non-terminal residue" evidence="1">
    <location>
        <position position="56"/>
    </location>
</feature>
<dbReference type="EMBL" id="MCGR01000075">
    <property type="protein sequence ID" value="ORY59896.1"/>
    <property type="molecule type" value="Genomic_DNA"/>
</dbReference>
<organism evidence="1 2">
    <name type="scientific">Leucosporidium creatinivorum</name>
    <dbReference type="NCBI Taxonomy" id="106004"/>
    <lineage>
        <taxon>Eukaryota</taxon>
        <taxon>Fungi</taxon>
        <taxon>Dikarya</taxon>
        <taxon>Basidiomycota</taxon>
        <taxon>Pucciniomycotina</taxon>
        <taxon>Microbotryomycetes</taxon>
        <taxon>Leucosporidiales</taxon>
        <taxon>Leucosporidium</taxon>
    </lineage>
</organism>
<dbReference type="InParanoid" id="A0A1Y2DL87"/>
<gene>
    <name evidence="1" type="ORF">BCR35DRAFT_309235</name>
</gene>
<name>A0A1Y2DL87_9BASI</name>
<comment type="caution">
    <text evidence="1">The sequence shown here is derived from an EMBL/GenBank/DDBJ whole genome shotgun (WGS) entry which is preliminary data.</text>
</comment>
<reference evidence="1 2" key="1">
    <citation type="submission" date="2016-07" db="EMBL/GenBank/DDBJ databases">
        <title>Pervasive Adenine N6-methylation of Active Genes in Fungi.</title>
        <authorList>
            <consortium name="DOE Joint Genome Institute"/>
            <person name="Mondo S.J."/>
            <person name="Dannebaum R.O."/>
            <person name="Kuo R.C."/>
            <person name="Labutti K."/>
            <person name="Haridas S."/>
            <person name="Kuo A."/>
            <person name="Salamov A."/>
            <person name="Ahrendt S.R."/>
            <person name="Lipzen A."/>
            <person name="Sullivan W."/>
            <person name="Andreopoulos W.B."/>
            <person name="Clum A."/>
            <person name="Lindquist E."/>
            <person name="Daum C."/>
            <person name="Ramamoorthy G.K."/>
            <person name="Gryganskyi A."/>
            <person name="Culley D."/>
            <person name="Magnuson J.K."/>
            <person name="James T.Y."/>
            <person name="O'Malley M.A."/>
            <person name="Stajich J.E."/>
            <person name="Spatafora J.W."/>
            <person name="Visel A."/>
            <person name="Grigoriev I.V."/>
        </authorList>
    </citation>
    <scope>NUCLEOTIDE SEQUENCE [LARGE SCALE GENOMIC DNA]</scope>
    <source>
        <strain evidence="1 2">62-1032</strain>
    </source>
</reference>
<proteinExistence type="predicted"/>
<sequence length="56" mass="6448">MSTLLDSVQFAVGGIWGRRWTASQAHYYQAFHPFNSIRTTLCCWGAFQLSSRGHWI</sequence>
<evidence type="ECO:0000313" key="1">
    <source>
        <dbReference type="EMBL" id="ORY59896.1"/>
    </source>
</evidence>